<dbReference type="Proteomes" id="UP000219602">
    <property type="component" value="Chromosome RC"/>
</dbReference>
<comment type="caution">
    <text evidence="2">The sequence shown here is derived from an EMBL/GenBank/DDBJ whole genome shotgun (WGS) entry which is preliminary data.</text>
</comment>
<evidence type="ECO:0000313" key="3">
    <source>
        <dbReference type="Proteomes" id="UP000219602"/>
    </source>
</evidence>
<dbReference type="AlphaFoldDB" id="A0A2H3G4B8"/>
<accession>A0A2H3G4B8</accession>
<name>A0A2H3G4B8_FUSOX</name>
<evidence type="ECO:0000313" key="2">
    <source>
        <dbReference type="EMBL" id="PCD21914.1"/>
    </source>
</evidence>
<sequence length="137" mass="15349">MTCYGSTKAPPYGIGRRRILSPPMLTALLDRVAVKTKMYRDEMVEFREKEFKTTIPASNIGRSLSWASVTATAFRQTIIGSKHSEATPLANRLLFPFQPTLSLARSFVFHSRLRPSGSSTHTTVDIDRTNDSRPETT</sequence>
<protein>
    <submittedName>
        <fullName evidence="2">Uncharacterized protein</fullName>
    </submittedName>
</protein>
<gene>
    <name evidence="2" type="ORF">AU210_015717</name>
</gene>
<dbReference type="STRING" id="327505.A0A2H3G4B8"/>
<feature type="region of interest" description="Disordered" evidence="1">
    <location>
        <begin position="116"/>
        <end position="137"/>
    </location>
</feature>
<dbReference type="EMBL" id="MABQ02000012">
    <property type="protein sequence ID" value="PCD21914.1"/>
    <property type="molecule type" value="Genomic_DNA"/>
</dbReference>
<proteinExistence type="predicted"/>
<evidence type="ECO:0000256" key="1">
    <source>
        <dbReference type="SAM" id="MobiDB-lite"/>
    </source>
</evidence>
<reference evidence="2 3" key="2">
    <citation type="journal article" date="2017" name="Sci. Rep.">
        <title>A mobile pathogenicity chromosome in Fusarium oxysporum for infection of multiple cucurbit species.</title>
        <authorList>
            <person name="van Dam P."/>
            <person name="Fokkens L."/>
            <person name="Ayukawa Y."/>
            <person name="van der Gragt M."/>
            <person name="Ter Horst A."/>
            <person name="Brankovics B."/>
            <person name="Houterman P.M."/>
            <person name="Arie T."/>
            <person name="Rep M."/>
        </authorList>
    </citation>
    <scope>NUCLEOTIDE SEQUENCE [LARGE SCALE GENOMIC DNA]</scope>
    <source>
        <strain evidence="2 3">Forc016</strain>
    </source>
</reference>
<organism evidence="2 3">
    <name type="scientific">Fusarium oxysporum f. sp. radicis-cucumerinum</name>
    <dbReference type="NCBI Taxonomy" id="327505"/>
    <lineage>
        <taxon>Eukaryota</taxon>
        <taxon>Fungi</taxon>
        <taxon>Dikarya</taxon>
        <taxon>Ascomycota</taxon>
        <taxon>Pezizomycotina</taxon>
        <taxon>Sordariomycetes</taxon>
        <taxon>Hypocreomycetidae</taxon>
        <taxon>Hypocreales</taxon>
        <taxon>Nectriaceae</taxon>
        <taxon>Fusarium</taxon>
        <taxon>Fusarium oxysporum species complex</taxon>
    </lineage>
</organism>
<feature type="compositionally biased region" description="Basic and acidic residues" evidence="1">
    <location>
        <begin position="124"/>
        <end position="137"/>
    </location>
</feature>
<reference evidence="2 3" key="1">
    <citation type="journal article" date="2016" name="Environ. Microbiol.">
        <title>Effector profiles distinguish formae speciales of Fusarium oxysporum.</title>
        <authorList>
            <person name="van Dam P."/>
            <person name="Fokkens L."/>
            <person name="Schmidt S.M."/>
            <person name="Linmans J.H."/>
            <person name="Kistler H.C."/>
            <person name="Ma L.J."/>
            <person name="Rep M."/>
        </authorList>
    </citation>
    <scope>NUCLEOTIDE SEQUENCE [LARGE SCALE GENOMIC DNA]</scope>
    <source>
        <strain evidence="2 3">Forc016</strain>
    </source>
</reference>